<evidence type="ECO:0000259" key="13">
    <source>
        <dbReference type="Pfam" id="PF07995"/>
    </source>
</evidence>
<evidence type="ECO:0000256" key="2">
    <source>
        <dbReference type="ARBA" id="ARBA00004193"/>
    </source>
</evidence>
<dbReference type="SUPFAM" id="SSF50952">
    <property type="entry name" value="Soluble quinoprotein glucose dehydrogenase"/>
    <property type="match status" value="1"/>
</dbReference>
<accession>A0A2G3A1N3</accession>
<dbReference type="SUPFAM" id="SSF53098">
    <property type="entry name" value="Ribonuclease H-like"/>
    <property type="match status" value="1"/>
</dbReference>
<dbReference type="STRING" id="4072.A0A2G3A1N3"/>
<keyword evidence="4 11" id="KW-0732">Signal</keyword>
<dbReference type="Pfam" id="PF07995">
    <property type="entry name" value="GSDH"/>
    <property type="match status" value="1"/>
</dbReference>
<evidence type="ECO:0000259" key="12">
    <source>
        <dbReference type="Pfam" id="PF05699"/>
    </source>
</evidence>
<comment type="subcellular location">
    <subcellularLocation>
        <location evidence="2">Cell membrane</location>
        <topology evidence="2">Lipid-anchor</topology>
    </subcellularLocation>
</comment>
<dbReference type="FunFam" id="2.120.10.30:FF:000067">
    <property type="entry name" value="HHIP-like 1"/>
    <property type="match status" value="1"/>
</dbReference>
<evidence type="ECO:0000256" key="7">
    <source>
        <dbReference type="ARBA" id="ARBA00023136"/>
    </source>
</evidence>
<keyword evidence="15" id="KW-1185">Reference proteome</keyword>
<reference evidence="14 15" key="2">
    <citation type="journal article" date="2017" name="Genome Biol.">
        <title>New reference genome sequences of hot pepper reveal the massive evolution of plant disease-resistance genes by retroduplication.</title>
        <authorList>
            <person name="Kim S."/>
            <person name="Park J."/>
            <person name="Yeom S.I."/>
            <person name="Kim Y.M."/>
            <person name="Seo E."/>
            <person name="Kim K.T."/>
            <person name="Kim M.S."/>
            <person name="Lee J.M."/>
            <person name="Cheong K."/>
            <person name="Shin H.S."/>
            <person name="Kim S.B."/>
            <person name="Han K."/>
            <person name="Lee J."/>
            <person name="Park M."/>
            <person name="Lee H.A."/>
            <person name="Lee H.Y."/>
            <person name="Lee Y."/>
            <person name="Oh S."/>
            <person name="Lee J.H."/>
            <person name="Choi E."/>
            <person name="Choi E."/>
            <person name="Lee S.E."/>
            <person name="Jeon J."/>
            <person name="Kim H."/>
            <person name="Choi G."/>
            <person name="Song H."/>
            <person name="Lee J."/>
            <person name="Lee S.C."/>
            <person name="Kwon J.K."/>
            <person name="Lee H.Y."/>
            <person name="Koo N."/>
            <person name="Hong Y."/>
            <person name="Kim R.W."/>
            <person name="Kang W.H."/>
            <person name="Huh J.H."/>
            <person name="Kang B.C."/>
            <person name="Yang T.J."/>
            <person name="Lee Y.H."/>
            <person name="Bennetzen J.L."/>
            <person name="Choi D."/>
        </authorList>
    </citation>
    <scope>NUCLEOTIDE SEQUENCE [LARGE SCALE GENOMIC DNA]</scope>
    <source>
        <strain evidence="15">cv. CM334</strain>
    </source>
</reference>
<dbReference type="Gramene" id="PHT88116">
    <property type="protein sequence ID" value="PHT88116"/>
    <property type="gene ID" value="T459_10222"/>
</dbReference>
<evidence type="ECO:0000313" key="14">
    <source>
        <dbReference type="EMBL" id="PHT88116.1"/>
    </source>
</evidence>
<proteinExistence type="inferred from homology"/>
<feature type="signal peptide" evidence="11">
    <location>
        <begin position="1"/>
        <end position="25"/>
    </location>
</feature>
<reference evidence="14 15" key="1">
    <citation type="journal article" date="2014" name="Nat. Genet.">
        <title>Genome sequence of the hot pepper provides insights into the evolution of pungency in Capsicum species.</title>
        <authorList>
            <person name="Kim S."/>
            <person name="Park M."/>
            <person name="Yeom S.I."/>
            <person name="Kim Y.M."/>
            <person name="Lee J.M."/>
            <person name="Lee H.A."/>
            <person name="Seo E."/>
            <person name="Choi J."/>
            <person name="Cheong K."/>
            <person name="Kim K.T."/>
            <person name="Jung K."/>
            <person name="Lee G.W."/>
            <person name="Oh S.K."/>
            <person name="Bae C."/>
            <person name="Kim S.B."/>
            <person name="Lee H.Y."/>
            <person name="Kim S.Y."/>
            <person name="Kim M.S."/>
            <person name="Kang B.C."/>
            <person name="Jo Y.D."/>
            <person name="Yang H.B."/>
            <person name="Jeong H.J."/>
            <person name="Kang W.H."/>
            <person name="Kwon J.K."/>
            <person name="Shin C."/>
            <person name="Lim J.Y."/>
            <person name="Park J.H."/>
            <person name="Huh J.H."/>
            <person name="Kim J.S."/>
            <person name="Kim B.D."/>
            <person name="Cohen O."/>
            <person name="Paran I."/>
            <person name="Suh M.C."/>
            <person name="Lee S.B."/>
            <person name="Kim Y.K."/>
            <person name="Shin Y."/>
            <person name="Noh S.J."/>
            <person name="Park J."/>
            <person name="Seo Y.S."/>
            <person name="Kwon S.Y."/>
            <person name="Kim H.A."/>
            <person name="Park J.M."/>
            <person name="Kim H.J."/>
            <person name="Choi S.B."/>
            <person name="Bosland P.W."/>
            <person name="Reeves G."/>
            <person name="Jo S.H."/>
            <person name="Lee B.W."/>
            <person name="Cho H.T."/>
            <person name="Choi H.S."/>
            <person name="Lee M.S."/>
            <person name="Yu Y."/>
            <person name="Do Choi Y."/>
            <person name="Park B.S."/>
            <person name="van Deynze A."/>
            <person name="Ashrafi H."/>
            <person name="Hill T."/>
            <person name="Kim W.T."/>
            <person name="Pai H.S."/>
            <person name="Ahn H.K."/>
            <person name="Yeam I."/>
            <person name="Giovannoni J.J."/>
            <person name="Rose J.K."/>
            <person name="Sorensen I."/>
            <person name="Lee S.J."/>
            <person name="Kim R.W."/>
            <person name="Choi I.Y."/>
            <person name="Choi B.S."/>
            <person name="Lim J.S."/>
            <person name="Lee Y.H."/>
            <person name="Choi D."/>
        </authorList>
    </citation>
    <scope>NUCLEOTIDE SEQUENCE [LARGE SCALE GENOMIC DNA]</scope>
    <source>
        <strain evidence="15">cv. CM334</strain>
    </source>
</reference>
<evidence type="ECO:0000256" key="8">
    <source>
        <dbReference type="ARBA" id="ARBA00023180"/>
    </source>
</evidence>
<name>A0A2G3A1N3_CAPAN</name>
<keyword evidence="8" id="KW-0325">Glycoprotein</keyword>
<evidence type="ECO:0000256" key="3">
    <source>
        <dbReference type="ARBA" id="ARBA00022475"/>
    </source>
</evidence>
<keyword evidence="3" id="KW-1003">Cell membrane</keyword>
<evidence type="ECO:0000256" key="4">
    <source>
        <dbReference type="ARBA" id="ARBA00022729"/>
    </source>
</evidence>
<gene>
    <name evidence="14" type="ORF">T459_10222</name>
</gene>
<keyword evidence="9" id="KW-0449">Lipoprotein</keyword>
<feature type="chain" id="PRO_5013639613" evidence="11">
    <location>
        <begin position="26"/>
        <end position="752"/>
    </location>
</feature>
<dbReference type="PANTHER" id="PTHR19328">
    <property type="entry name" value="HEDGEHOG-INTERACTING PROTEIN"/>
    <property type="match status" value="1"/>
</dbReference>
<keyword evidence="6" id="KW-0560">Oxidoreductase</keyword>
<dbReference type="GO" id="GO:0046983">
    <property type="term" value="F:protein dimerization activity"/>
    <property type="evidence" value="ECO:0007669"/>
    <property type="project" value="InterPro"/>
</dbReference>
<evidence type="ECO:0000256" key="5">
    <source>
        <dbReference type="ARBA" id="ARBA00022891"/>
    </source>
</evidence>
<comment type="similarity">
    <text evidence="10">Belongs to the PQQ oxidoreductase GdhB family.</text>
</comment>
<evidence type="ECO:0000256" key="9">
    <source>
        <dbReference type="ARBA" id="ARBA00023288"/>
    </source>
</evidence>
<dbReference type="InterPro" id="IPR012938">
    <property type="entry name" value="Glc/Sorbosone_DH"/>
</dbReference>
<sequence length="752" mass="84998">MVAKGNVFHLNLWLIYGFLTSCGLSMQLKDLKLEEQFAAMNISDPEYAPLVKSILSQDLMNDAQSFGIHETHQAPNGVCLEKIGNGFYIGMAPHPDGSNRVFLWNQQGKVWLTAVPEDGSNEVLELDESKPFLDITNQVLFSLQFGVMGMEFHPDFVSNGRFFVSYHCDKLRHSGCLGRCSCNSEIDCDPATLPIDGGIEPCQYQIVVAEFTANGTATTPSVAESANPLEVRRIFTMGLPDRGVYGGQILFGPADGFLYVMTGIGTHRGDPYNFAQNKKSLLGKILRIDVDQRNQVRDRGLWGNYSIPRDNPYSNDKQLVSEIWALGLRNPWRCSFDSERPSYFLCGDSGQDFYEEIDMITKGGNYGWPIYEGPYPYKPANAPERSTSSSSKSLIFPVMGYNHSEAYKTIGSASIIGGYFYRSQTDPCLYGRYLYIDLYPNGIWSGTENPENSRNFTSSKIPYRCAHDSPIHCESIADGVIPGIGYVSSLGEDNRKDIHILTTIGVYRVARPKIIIKNDSEQVQPDLWTAMDDANEYIEKLYNHYVDLVDLAVPTNITPTVVPHLPEEPSSSKRPAHSGFSNSFYDLPCWNSVDERAYTSTYREELKYYLRSLPDDRRRWINTLDWWRSNETQYHVLSRLARDILNVPMSTVASESAFSQGRQQLGDNRHSLGSNAMNVLVFLRDWIRAERRNQGIEPEPNDEQKLEEIMSSWENSAESSPMHGFAPVDFDYPIQIPANINMNELKKMMQNL</sequence>
<dbReference type="GO" id="GO:0016491">
    <property type="term" value="F:oxidoreductase activity"/>
    <property type="evidence" value="ECO:0007669"/>
    <property type="project" value="UniProtKB-KW"/>
</dbReference>
<evidence type="ECO:0000313" key="15">
    <source>
        <dbReference type="Proteomes" id="UP000222542"/>
    </source>
</evidence>
<protein>
    <submittedName>
        <fullName evidence="14">HIPL2 protein</fullName>
    </submittedName>
</protein>
<dbReference type="InterPro" id="IPR011041">
    <property type="entry name" value="Quinoprot_gluc/sorb_DH_b-prop"/>
</dbReference>
<feature type="domain" description="Glucose/Sorbosone dehydrogenase" evidence="13">
    <location>
        <begin position="90"/>
        <end position="404"/>
    </location>
</feature>
<comment type="cofactor">
    <cofactor evidence="1">
        <name>pyrroloquinoline quinone</name>
        <dbReference type="ChEBI" id="CHEBI:58442"/>
    </cofactor>
</comment>
<dbReference type="EMBL" id="AYRZ02000003">
    <property type="protein sequence ID" value="PHT88116.1"/>
    <property type="molecule type" value="Genomic_DNA"/>
</dbReference>
<keyword evidence="5" id="KW-0634">PQQ</keyword>
<dbReference type="PANTHER" id="PTHR19328:SF59">
    <property type="entry name" value="HIPL1 PROTEIN-LIKE"/>
    <property type="match status" value="1"/>
</dbReference>
<comment type="caution">
    <text evidence="14">The sequence shown here is derived from an EMBL/GenBank/DDBJ whole genome shotgun (WGS) entry which is preliminary data.</text>
</comment>
<evidence type="ECO:0000256" key="10">
    <source>
        <dbReference type="ARBA" id="ARBA00061483"/>
    </source>
</evidence>
<dbReference type="AlphaFoldDB" id="A0A2G3A1N3"/>
<dbReference type="InterPro" id="IPR008906">
    <property type="entry name" value="HATC_C_dom"/>
</dbReference>
<evidence type="ECO:0000256" key="1">
    <source>
        <dbReference type="ARBA" id="ARBA00001931"/>
    </source>
</evidence>
<dbReference type="GO" id="GO:0005886">
    <property type="term" value="C:plasma membrane"/>
    <property type="evidence" value="ECO:0007669"/>
    <property type="project" value="UniProtKB-SubCell"/>
</dbReference>
<dbReference type="PROSITE" id="PS51257">
    <property type="entry name" value="PROKAR_LIPOPROTEIN"/>
    <property type="match status" value="1"/>
</dbReference>
<dbReference type="Pfam" id="PF05699">
    <property type="entry name" value="Dimer_Tnp_hAT"/>
    <property type="match status" value="1"/>
</dbReference>
<dbReference type="InterPro" id="IPR012337">
    <property type="entry name" value="RNaseH-like_sf"/>
</dbReference>
<feature type="domain" description="HAT C-terminal dimerisation" evidence="12">
    <location>
        <begin position="605"/>
        <end position="687"/>
    </location>
</feature>
<dbReference type="InterPro" id="IPR011042">
    <property type="entry name" value="6-blade_b-propeller_TolB-like"/>
</dbReference>
<keyword evidence="7" id="KW-0472">Membrane</keyword>
<organism evidence="14 15">
    <name type="scientific">Capsicum annuum</name>
    <name type="common">Capsicum pepper</name>
    <dbReference type="NCBI Taxonomy" id="4072"/>
    <lineage>
        <taxon>Eukaryota</taxon>
        <taxon>Viridiplantae</taxon>
        <taxon>Streptophyta</taxon>
        <taxon>Embryophyta</taxon>
        <taxon>Tracheophyta</taxon>
        <taxon>Spermatophyta</taxon>
        <taxon>Magnoliopsida</taxon>
        <taxon>eudicotyledons</taxon>
        <taxon>Gunneridae</taxon>
        <taxon>Pentapetalae</taxon>
        <taxon>asterids</taxon>
        <taxon>lamiids</taxon>
        <taxon>Solanales</taxon>
        <taxon>Solanaceae</taxon>
        <taxon>Solanoideae</taxon>
        <taxon>Capsiceae</taxon>
        <taxon>Capsicum</taxon>
    </lineage>
</organism>
<evidence type="ECO:0000256" key="6">
    <source>
        <dbReference type="ARBA" id="ARBA00023002"/>
    </source>
</evidence>
<dbReference type="Gene3D" id="2.120.10.30">
    <property type="entry name" value="TolB, C-terminal domain"/>
    <property type="match status" value="1"/>
</dbReference>
<evidence type="ECO:0000256" key="11">
    <source>
        <dbReference type="SAM" id="SignalP"/>
    </source>
</evidence>
<dbReference type="Proteomes" id="UP000222542">
    <property type="component" value="Unassembled WGS sequence"/>
</dbReference>